<dbReference type="PROSITE" id="PS50097">
    <property type="entry name" value="BTB"/>
    <property type="match status" value="1"/>
</dbReference>
<dbReference type="Proteomes" id="UP001056384">
    <property type="component" value="Chromosome 7"/>
</dbReference>
<gene>
    <name evidence="2" type="ORF">Slin15195_G088350</name>
</gene>
<sequence length="226" mass="25859">MADTTKKRSAKEDATPLAKRKRFASSFVTAKVGLLAEALTTHETLLKDHTSFFAAALDAKWKEGQTREIKLPEDDPDAVATYFDFLHTKQGTVYWDEEDDKPNFDLLVRVYVFGEKVQDERFCDVVMSALCQARDTPDQQGARYIPGTSVITDLYDGTPAGSPARRWVVDQYRDAVDAEGFREDLQNYPAEFVQEVAMDLKERHQLATRLSVREQREKWFRLKPDA</sequence>
<dbReference type="PANTHER" id="PTHR47843:SF2">
    <property type="entry name" value="BTB DOMAIN-CONTAINING PROTEIN"/>
    <property type="match status" value="1"/>
</dbReference>
<feature type="domain" description="BTB" evidence="1">
    <location>
        <begin position="26"/>
        <end position="88"/>
    </location>
</feature>
<dbReference type="Gene3D" id="3.30.710.10">
    <property type="entry name" value="Potassium Channel Kv1.1, Chain A"/>
    <property type="match status" value="1"/>
</dbReference>
<proteinExistence type="predicted"/>
<organism evidence="2 3">
    <name type="scientific">Septoria linicola</name>
    <dbReference type="NCBI Taxonomy" id="215465"/>
    <lineage>
        <taxon>Eukaryota</taxon>
        <taxon>Fungi</taxon>
        <taxon>Dikarya</taxon>
        <taxon>Ascomycota</taxon>
        <taxon>Pezizomycotina</taxon>
        <taxon>Dothideomycetes</taxon>
        <taxon>Dothideomycetidae</taxon>
        <taxon>Mycosphaerellales</taxon>
        <taxon>Mycosphaerellaceae</taxon>
        <taxon>Septoria</taxon>
    </lineage>
</organism>
<keyword evidence="3" id="KW-1185">Reference proteome</keyword>
<evidence type="ECO:0000313" key="3">
    <source>
        <dbReference type="Proteomes" id="UP001056384"/>
    </source>
</evidence>
<reference evidence="2" key="1">
    <citation type="submission" date="2022-06" db="EMBL/GenBank/DDBJ databases">
        <title>Complete genome sequences of two strains of the flax pathogen Septoria linicola.</title>
        <authorList>
            <person name="Lapalu N."/>
            <person name="Simon A."/>
            <person name="Demenou B."/>
            <person name="Paumier D."/>
            <person name="Guillot M.-P."/>
            <person name="Gout L."/>
            <person name="Valade R."/>
        </authorList>
    </citation>
    <scope>NUCLEOTIDE SEQUENCE</scope>
    <source>
        <strain evidence="2">SE15195</strain>
    </source>
</reference>
<protein>
    <submittedName>
        <fullName evidence="2">BTB/POZ domain-containing protein</fullName>
    </submittedName>
</protein>
<evidence type="ECO:0000313" key="2">
    <source>
        <dbReference type="EMBL" id="USW55516.1"/>
    </source>
</evidence>
<accession>A0A9Q9EL74</accession>
<dbReference type="EMBL" id="CP099424">
    <property type="protein sequence ID" value="USW55516.1"/>
    <property type="molecule type" value="Genomic_DNA"/>
</dbReference>
<dbReference type="InterPro" id="IPR000210">
    <property type="entry name" value="BTB/POZ_dom"/>
</dbReference>
<evidence type="ECO:0000259" key="1">
    <source>
        <dbReference type="PROSITE" id="PS50097"/>
    </source>
</evidence>
<dbReference type="CDD" id="cd18186">
    <property type="entry name" value="BTB_POZ_ZBTB_KLHL-like"/>
    <property type="match status" value="1"/>
</dbReference>
<dbReference type="PANTHER" id="PTHR47843">
    <property type="entry name" value="BTB DOMAIN-CONTAINING PROTEIN-RELATED"/>
    <property type="match status" value="1"/>
</dbReference>
<name>A0A9Q9EL74_9PEZI</name>
<dbReference type="InterPro" id="IPR011333">
    <property type="entry name" value="SKP1/BTB/POZ_sf"/>
</dbReference>
<dbReference type="AlphaFoldDB" id="A0A9Q9EL74"/>